<protein>
    <submittedName>
        <fullName evidence="3">Uncharacterized protein</fullName>
    </submittedName>
</protein>
<feature type="transmembrane region" description="Helical" evidence="2">
    <location>
        <begin position="286"/>
        <end position="306"/>
    </location>
</feature>
<evidence type="ECO:0000313" key="3">
    <source>
        <dbReference type="EMBL" id="ACZ10273.1"/>
    </source>
</evidence>
<dbReference type="Proteomes" id="UP000000845">
    <property type="component" value="Chromosome"/>
</dbReference>
<gene>
    <name evidence="3" type="ordered locus">Sterm_3434</name>
</gene>
<evidence type="ECO:0000313" key="4">
    <source>
        <dbReference type="Proteomes" id="UP000000845"/>
    </source>
</evidence>
<keyword evidence="4" id="KW-1185">Reference proteome</keyword>
<keyword evidence="2" id="KW-0812">Transmembrane</keyword>
<organism evidence="3 4">
    <name type="scientific">Sebaldella termitidis (strain ATCC 33386 / NCTC 11300)</name>
    <dbReference type="NCBI Taxonomy" id="526218"/>
    <lineage>
        <taxon>Bacteria</taxon>
        <taxon>Fusobacteriati</taxon>
        <taxon>Fusobacteriota</taxon>
        <taxon>Fusobacteriia</taxon>
        <taxon>Fusobacteriales</taxon>
        <taxon>Leptotrichiaceae</taxon>
        <taxon>Sebaldella</taxon>
    </lineage>
</organism>
<dbReference type="HOGENOM" id="CLU_905834_0_0_0"/>
<accession>D1AQL3</accession>
<dbReference type="RefSeq" id="WP_012862855.1">
    <property type="nucleotide sequence ID" value="NC_013517.1"/>
</dbReference>
<proteinExistence type="predicted"/>
<reference evidence="3 4" key="2">
    <citation type="journal article" date="2010" name="Stand. Genomic Sci.">
        <title>Complete genome sequence of Sebaldella termitidis type strain (NCTC 11300).</title>
        <authorList>
            <person name="Harmon-Smith M."/>
            <person name="Celia L."/>
            <person name="Chertkov O."/>
            <person name="Lapidus A."/>
            <person name="Copeland A."/>
            <person name="Glavina Del Rio T."/>
            <person name="Nolan M."/>
            <person name="Lucas S."/>
            <person name="Tice H."/>
            <person name="Cheng J.F."/>
            <person name="Han C."/>
            <person name="Detter J.C."/>
            <person name="Bruce D."/>
            <person name="Goodwin L."/>
            <person name="Pitluck S."/>
            <person name="Pati A."/>
            <person name="Liolios K."/>
            <person name="Ivanova N."/>
            <person name="Mavromatis K."/>
            <person name="Mikhailova N."/>
            <person name="Chen A."/>
            <person name="Palaniappan K."/>
            <person name="Land M."/>
            <person name="Hauser L."/>
            <person name="Chang Y.J."/>
            <person name="Jeffries C.D."/>
            <person name="Brettin T."/>
            <person name="Goker M."/>
            <person name="Beck B."/>
            <person name="Bristow J."/>
            <person name="Eisen J.A."/>
            <person name="Markowitz V."/>
            <person name="Hugenholtz P."/>
            <person name="Kyrpides N.C."/>
            <person name="Klenk H.P."/>
            <person name="Chen F."/>
        </authorList>
    </citation>
    <scope>NUCLEOTIDE SEQUENCE [LARGE SCALE GENOMIC DNA]</scope>
    <source>
        <strain evidence="4">ATCC 33386 / NCTC 11300</strain>
    </source>
</reference>
<evidence type="ECO:0000256" key="2">
    <source>
        <dbReference type="SAM" id="Phobius"/>
    </source>
</evidence>
<evidence type="ECO:0000256" key="1">
    <source>
        <dbReference type="SAM" id="Coils"/>
    </source>
</evidence>
<keyword evidence="2" id="KW-0472">Membrane</keyword>
<sequence length="307" mass="34071">MNNNDEKIFGFPSEYLDGALGYPDYDLERTFTIPDITGDRIFNKANTDLSKGILSLAGIKSSNIFGSFGKGQENSGSIVSKLDLGLEKNLLDDISSISGILNKSSSVLSKDFQNSSGIKNNNTFNKSDIFNSNPLGLNNISRELPKPLILEEDKNNFRKEKPPLIEGIHEMNRTEDENEHKPVKFLQAIEDAIHELEKPGGHQLSDFERYLEQNNRGNETNKRLEELSAANKALEEQIKGLKASNEYLEKQAFELADTNAKLNVHLIQIEAAVAGTAKESKKTQKIAISAVFVALIPLAIEILRIVL</sequence>
<dbReference type="AlphaFoldDB" id="D1AQL3"/>
<name>D1AQL3_SEBTE</name>
<reference evidence="4" key="1">
    <citation type="submission" date="2009-09" db="EMBL/GenBank/DDBJ databases">
        <title>The complete chromosome of Sebaldella termitidis ATCC 33386.</title>
        <authorList>
            <consortium name="US DOE Joint Genome Institute (JGI-PGF)"/>
            <person name="Lucas S."/>
            <person name="Copeland A."/>
            <person name="Lapidus A."/>
            <person name="Glavina del Rio T."/>
            <person name="Dalin E."/>
            <person name="Tice H."/>
            <person name="Bruce D."/>
            <person name="Goodwin L."/>
            <person name="Pitluck S."/>
            <person name="Kyrpides N."/>
            <person name="Mavromatis K."/>
            <person name="Ivanova N."/>
            <person name="Mikhailova N."/>
            <person name="Sims D."/>
            <person name="Meincke L."/>
            <person name="Brettin T."/>
            <person name="Detter J.C."/>
            <person name="Han C."/>
            <person name="Larimer F."/>
            <person name="Land M."/>
            <person name="Hauser L."/>
            <person name="Markowitz V."/>
            <person name="Cheng J.F."/>
            <person name="Hugenholtz P."/>
            <person name="Woyke T."/>
            <person name="Wu D."/>
            <person name="Eisen J.A."/>
        </authorList>
    </citation>
    <scope>NUCLEOTIDE SEQUENCE [LARGE SCALE GENOMIC DNA]</scope>
    <source>
        <strain evidence="4">ATCC 33386 / NCTC 11300</strain>
    </source>
</reference>
<keyword evidence="2" id="KW-1133">Transmembrane helix</keyword>
<feature type="coiled-coil region" evidence="1">
    <location>
        <begin position="207"/>
        <end position="251"/>
    </location>
</feature>
<keyword evidence="1" id="KW-0175">Coiled coil</keyword>
<dbReference type="EMBL" id="CP001739">
    <property type="protein sequence ID" value="ACZ10273.1"/>
    <property type="molecule type" value="Genomic_DNA"/>
</dbReference>
<dbReference type="KEGG" id="str:Sterm_3434"/>